<organism evidence="2 3">
    <name type="scientific">Corynebacterium falsenii</name>
    <dbReference type="NCBI Taxonomy" id="108486"/>
    <lineage>
        <taxon>Bacteria</taxon>
        <taxon>Bacillati</taxon>
        <taxon>Actinomycetota</taxon>
        <taxon>Actinomycetes</taxon>
        <taxon>Mycobacteriales</taxon>
        <taxon>Corynebacteriaceae</taxon>
        <taxon>Corynebacterium</taxon>
    </lineage>
</organism>
<dbReference type="InterPro" id="IPR050789">
    <property type="entry name" value="Diverse_Enzym_Activities"/>
</dbReference>
<reference evidence="2 3" key="1">
    <citation type="submission" date="2018-09" db="EMBL/GenBank/DDBJ databases">
        <title>Optimization and identification of Corynebacterium falsenii FN1-14 from fish paste.</title>
        <authorList>
            <person name="Daroonpunt R."/>
            <person name="Tanasupawat S."/>
        </authorList>
    </citation>
    <scope>NUCLEOTIDE SEQUENCE [LARGE SCALE GENOMIC DNA]</scope>
    <source>
        <strain evidence="2 3">FN1-14</strain>
    </source>
</reference>
<sequence length="291" mass="31128">MTTTELDDLIARVDEWPVGSAAVGVLHADATTIHGPAEKPFALASVSKLLTAYAVMLAVEEGAIELDEPVDVSGLEDFQQVPTVRQLLAHAGGVAFGERTQQKAPETRRIYSSAGYEMLAEHVERATGMSFEEYCQMGLNDTLGMSVDFSGSAGHGFTGSVEDLVAFAGEVLHPRLLDESTVAEMLTVQYPDLNGIVPGYGMQKPCPWGLGFEVRGSKGGNGDSHEDAGGGHWLVASMPKDVAGHFGQSGTFVWVAREQGLAAVVLTDRDFGEWAKPLWSEFNADLWAALE</sequence>
<dbReference type="Proteomes" id="UP000285278">
    <property type="component" value="Unassembled WGS sequence"/>
</dbReference>
<name>A0A418Q7C4_9CORY</name>
<dbReference type="STRING" id="1451189.CFAL_03995"/>
<proteinExistence type="predicted"/>
<gene>
    <name evidence="2" type="ORF">D3M95_04850</name>
</gene>
<evidence type="ECO:0000259" key="1">
    <source>
        <dbReference type="Pfam" id="PF00144"/>
    </source>
</evidence>
<dbReference type="AlphaFoldDB" id="A0A418Q7C4"/>
<dbReference type="InterPro" id="IPR001466">
    <property type="entry name" value="Beta-lactam-related"/>
</dbReference>
<evidence type="ECO:0000313" key="2">
    <source>
        <dbReference type="EMBL" id="RIX35201.1"/>
    </source>
</evidence>
<dbReference type="GO" id="GO:0016787">
    <property type="term" value="F:hydrolase activity"/>
    <property type="evidence" value="ECO:0007669"/>
    <property type="project" value="UniProtKB-KW"/>
</dbReference>
<feature type="domain" description="Beta-lactamase-related" evidence="1">
    <location>
        <begin position="14"/>
        <end position="274"/>
    </location>
</feature>
<protein>
    <submittedName>
        <fullName evidence="2">Class A beta-lactamase-related serine hydrolase</fullName>
    </submittedName>
</protein>
<keyword evidence="2" id="KW-0378">Hydrolase</keyword>
<dbReference type="Pfam" id="PF00144">
    <property type="entry name" value="Beta-lactamase"/>
    <property type="match status" value="1"/>
</dbReference>
<dbReference type="SUPFAM" id="SSF56601">
    <property type="entry name" value="beta-lactamase/transpeptidase-like"/>
    <property type="match status" value="1"/>
</dbReference>
<dbReference type="RefSeq" id="WP_119664585.1">
    <property type="nucleotide sequence ID" value="NZ_QXJK01000004.1"/>
</dbReference>
<comment type="caution">
    <text evidence="2">The sequence shown here is derived from an EMBL/GenBank/DDBJ whole genome shotgun (WGS) entry which is preliminary data.</text>
</comment>
<dbReference type="OrthoDB" id="3336932at2"/>
<evidence type="ECO:0000313" key="3">
    <source>
        <dbReference type="Proteomes" id="UP000285278"/>
    </source>
</evidence>
<dbReference type="Gene3D" id="3.40.710.10">
    <property type="entry name" value="DD-peptidase/beta-lactamase superfamily"/>
    <property type="match status" value="1"/>
</dbReference>
<keyword evidence="3" id="KW-1185">Reference proteome</keyword>
<dbReference type="PANTHER" id="PTHR43283">
    <property type="entry name" value="BETA-LACTAMASE-RELATED"/>
    <property type="match status" value="1"/>
</dbReference>
<dbReference type="EMBL" id="QXJK01000004">
    <property type="protein sequence ID" value="RIX35201.1"/>
    <property type="molecule type" value="Genomic_DNA"/>
</dbReference>
<dbReference type="PANTHER" id="PTHR43283:SF15">
    <property type="entry name" value="CONSERVED PROTEIN"/>
    <property type="match status" value="1"/>
</dbReference>
<accession>A0A418Q7C4</accession>
<dbReference type="InterPro" id="IPR012338">
    <property type="entry name" value="Beta-lactam/transpept-like"/>
</dbReference>